<dbReference type="SUPFAM" id="SSF51735">
    <property type="entry name" value="NAD(P)-binding Rossmann-fold domains"/>
    <property type="match status" value="1"/>
</dbReference>
<protein>
    <recommendedName>
        <fullName evidence="7">Glucose-6-phosphate 1-dehydrogenase</fullName>
        <ecNumber evidence="7">1.1.1.49</ecNumber>
    </recommendedName>
</protein>
<dbReference type="Pfam" id="PF00479">
    <property type="entry name" value="G6PD_N"/>
    <property type="match status" value="1"/>
</dbReference>
<dbReference type="InterPro" id="IPR022675">
    <property type="entry name" value="G6P_DH_C"/>
</dbReference>
<evidence type="ECO:0000259" key="8">
    <source>
        <dbReference type="Pfam" id="PF00479"/>
    </source>
</evidence>
<dbReference type="GO" id="GO:0050661">
    <property type="term" value="F:NADP binding"/>
    <property type="evidence" value="ECO:0007669"/>
    <property type="project" value="InterPro"/>
</dbReference>
<sequence length="499" mass="56744">MDSPLTIVVFGASGDLAAKKTYPTLFSLFVHNFLPQHTQIVGYARSKLSKDELIKKITPYIKPKNEAEKETMKKFFELLSYVAGAYDDGAAFKNLNDELVKWEDNFESAANRMHYLALPPSVFQPVTTHIKAEVMASEESQKWTRVIIEKPFGKDSVSSAVLSNHLASLFTEEQIYRIDHYLGKEMVQNLLIMRFANAMFQPIWNRNYIECVRVTFKEPFGTQGRGGYFDEFGIIRDILQNHLLQVLCIVAMEKPASLDADDLRNEKVKVLKAIKGLSMDDTVLGQYVASNIPNDEDSKLGYLDDKTVPDDSKTPTYASTVLYVENERWDGVPFIMKAGKALDERKADIRIQFKDAPGDIFSALGGEVHRNELVIRLQPDEAVYMKLNIKSPGLRSRPLQAELDVTYKDRFEDERLPDAYERLLLDVIRGQQGHFVRSDELAEAWRIFTPLLHDIDAGLVESHDYAYGSRGPSLGDDLAKKFGYKYHKGAYIYSKQPPQ</sequence>
<dbReference type="InterPro" id="IPR019796">
    <property type="entry name" value="G6P_DH_AS"/>
</dbReference>
<evidence type="ECO:0000256" key="5">
    <source>
        <dbReference type="ARBA" id="ARBA00023002"/>
    </source>
</evidence>
<evidence type="ECO:0000256" key="7">
    <source>
        <dbReference type="RuleBase" id="RU362120"/>
    </source>
</evidence>
<comment type="pathway">
    <text evidence="1 7">Carbohydrate degradation; pentose phosphate pathway; D-ribulose 5-phosphate from D-glucose 6-phosphate (oxidative stage): step 1/3.</text>
</comment>
<comment type="catalytic activity">
    <reaction evidence="7">
        <text>D-glucose 6-phosphate + NADP(+) = 6-phospho-D-glucono-1,5-lactone + NADPH + H(+)</text>
        <dbReference type="Rhea" id="RHEA:15841"/>
        <dbReference type="ChEBI" id="CHEBI:15378"/>
        <dbReference type="ChEBI" id="CHEBI:57783"/>
        <dbReference type="ChEBI" id="CHEBI:57955"/>
        <dbReference type="ChEBI" id="CHEBI:58349"/>
        <dbReference type="ChEBI" id="CHEBI:61548"/>
        <dbReference type="EC" id="1.1.1.49"/>
    </reaction>
</comment>
<evidence type="ECO:0000259" key="9">
    <source>
        <dbReference type="Pfam" id="PF02781"/>
    </source>
</evidence>
<keyword evidence="11" id="KW-1185">Reference proteome</keyword>
<dbReference type="InterPro" id="IPR036291">
    <property type="entry name" value="NAD(P)-bd_dom_sf"/>
</dbReference>
<dbReference type="RefSeq" id="XP_014149921.1">
    <property type="nucleotide sequence ID" value="XM_014294446.1"/>
</dbReference>
<dbReference type="HAMAP" id="MF_00966">
    <property type="entry name" value="G6PD"/>
    <property type="match status" value="1"/>
</dbReference>
<dbReference type="InterPro" id="IPR022674">
    <property type="entry name" value="G6P_DH_NAD-bd"/>
</dbReference>
<dbReference type="GO" id="GO:0006006">
    <property type="term" value="P:glucose metabolic process"/>
    <property type="evidence" value="ECO:0007669"/>
    <property type="project" value="UniProtKB-KW"/>
</dbReference>
<dbReference type="Gene3D" id="3.40.50.720">
    <property type="entry name" value="NAD(P)-binding Rossmann-like Domain"/>
    <property type="match status" value="1"/>
</dbReference>
<proteinExistence type="inferred from homology"/>
<keyword evidence="4 7" id="KW-0521">NADP</keyword>
<dbReference type="OrthoDB" id="60984at2759"/>
<keyword evidence="6 7" id="KW-0119">Carbohydrate metabolism</keyword>
<reference evidence="10 11" key="1">
    <citation type="submission" date="2011-02" db="EMBL/GenBank/DDBJ databases">
        <title>The Genome Sequence of Sphaeroforma arctica JP610.</title>
        <authorList>
            <consortium name="The Broad Institute Genome Sequencing Platform"/>
            <person name="Russ C."/>
            <person name="Cuomo C."/>
            <person name="Young S.K."/>
            <person name="Zeng Q."/>
            <person name="Gargeya S."/>
            <person name="Alvarado L."/>
            <person name="Berlin A."/>
            <person name="Chapman S.B."/>
            <person name="Chen Z."/>
            <person name="Freedman E."/>
            <person name="Gellesch M."/>
            <person name="Goldberg J."/>
            <person name="Griggs A."/>
            <person name="Gujja S."/>
            <person name="Heilman E."/>
            <person name="Heiman D."/>
            <person name="Howarth C."/>
            <person name="Mehta T."/>
            <person name="Neiman D."/>
            <person name="Pearson M."/>
            <person name="Roberts A."/>
            <person name="Saif S."/>
            <person name="Shea T."/>
            <person name="Shenoy N."/>
            <person name="Sisk P."/>
            <person name="Stolte C."/>
            <person name="Sykes S."/>
            <person name="White J."/>
            <person name="Yandava C."/>
            <person name="Burger G."/>
            <person name="Gray M.W."/>
            <person name="Holland P.W.H."/>
            <person name="King N."/>
            <person name="Lang F.B.F."/>
            <person name="Roger A.J."/>
            <person name="Ruiz-Trillo I."/>
            <person name="Haas B."/>
            <person name="Nusbaum C."/>
            <person name="Birren B."/>
        </authorList>
    </citation>
    <scope>NUCLEOTIDE SEQUENCE [LARGE SCALE GENOMIC DNA]</scope>
    <source>
        <strain evidence="10 11">JP610</strain>
    </source>
</reference>
<organism evidence="10 11">
    <name type="scientific">Sphaeroforma arctica JP610</name>
    <dbReference type="NCBI Taxonomy" id="667725"/>
    <lineage>
        <taxon>Eukaryota</taxon>
        <taxon>Ichthyosporea</taxon>
        <taxon>Ichthyophonida</taxon>
        <taxon>Sphaeroforma</taxon>
    </lineage>
</organism>
<dbReference type="PIRSF" id="PIRSF000110">
    <property type="entry name" value="G6PD"/>
    <property type="match status" value="1"/>
</dbReference>
<evidence type="ECO:0000256" key="2">
    <source>
        <dbReference type="ARBA" id="ARBA00009975"/>
    </source>
</evidence>
<evidence type="ECO:0000256" key="4">
    <source>
        <dbReference type="ARBA" id="ARBA00022857"/>
    </source>
</evidence>
<feature type="domain" description="Glucose-6-phosphate dehydrogenase C-terminal" evidence="9">
    <location>
        <begin position="191"/>
        <end position="487"/>
    </location>
</feature>
<keyword evidence="3 7" id="KW-0313">Glucose metabolism</keyword>
<dbReference type="Proteomes" id="UP000054560">
    <property type="component" value="Unassembled WGS sequence"/>
</dbReference>
<evidence type="ECO:0000256" key="3">
    <source>
        <dbReference type="ARBA" id="ARBA00022526"/>
    </source>
</evidence>
<dbReference type="GeneID" id="25911974"/>
<dbReference type="STRING" id="667725.A0A0L0FGW4"/>
<dbReference type="EMBL" id="KQ243300">
    <property type="protein sequence ID" value="KNC76019.1"/>
    <property type="molecule type" value="Genomic_DNA"/>
</dbReference>
<dbReference type="AlphaFoldDB" id="A0A0L0FGW4"/>
<dbReference type="GO" id="GO:0005829">
    <property type="term" value="C:cytosol"/>
    <property type="evidence" value="ECO:0007669"/>
    <property type="project" value="TreeGrafter"/>
</dbReference>
<dbReference type="PANTHER" id="PTHR23429:SF0">
    <property type="entry name" value="GLUCOSE-6-PHOSPHATE 1-DEHYDROGENASE"/>
    <property type="match status" value="1"/>
</dbReference>
<dbReference type="Pfam" id="PF02781">
    <property type="entry name" value="G6PD_C"/>
    <property type="match status" value="1"/>
</dbReference>
<dbReference type="UniPathway" id="UPA00115">
    <property type="reaction ID" value="UER00408"/>
</dbReference>
<dbReference type="Gene3D" id="3.30.360.10">
    <property type="entry name" value="Dihydrodipicolinate Reductase, domain 2"/>
    <property type="match status" value="1"/>
</dbReference>
<dbReference type="FunFam" id="3.30.360.10:FF:000018">
    <property type="entry name" value="Glucose-6-phosphate 1-dehydrogenase"/>
    <property type="match status" value="1"/>
</dbReference>
<dbReference type="NCBIfam" id="TIGR00871">
    <property type="entry name" value="zwf"/>
    <property type="match status" value="1"/>
</dbReference>
<dbReference type="PANTHER" id="PTHR23429">
    <property type="entry name" value="GLUCOSE-6-PHOSPHATE 1-DEHYDROGENASE G6PD"/>
    <property type="match status" value="1"/>
</dbReference>
<dbReference type="EC" id="1.1.1.49" evidence="7"/>
<dbReference type="InterPro" id="IPR001282">
    <property type="entry name" value="G6P_DH"/>
</dbReference>
<evidence type="ECO:0000313" key="11">
    <source>
        <dbReference type="Proteomes" id="UP000054560"/>
    </source>
</evidence>
<evidence type="ECO:0000256" key="1">
    <source>
        <dbReference type="ARBA" id="ARBA00004937"/>
    </source>
</evidence>
<feature type="domain" description="Glucose-6-phosphate dehydrogenase NAD-binding" evidence="8">
    <location>
        <begin position="8"/>
        <end position="189"/>
    </location>
</feature>
<evidence type="ECO:0000256" key="6">
    <source>
        <dbReference type="ARBA" id="ARBA00023277"/>
    </source>
</evidence>
<keyword evidence="5 7" id="KW-0560">Oxidoreductase</keyword>
<dbReference type="GO" id="GO:0009051">
    <property type="term" value="P:pentose-phosphate shunt, oxidative branch"/>
    <property type="evidence" value="ECO:0007669"/>
    <property type="project" value="TreeGrafter"/>
</dbReference>
<dbReference type="eggNOG" id="KOG0563">
    <property type="taxonomic scope" value="Eukaryota"/>
</dbReference>
<gene>
    <name evidence="10" type="ORF">SARC_11470</name>
</gene>
<accession>A0A0L0FGW4</accession>
<dbReference type="SUPFAM" id="SSF55347">
    <property type="entry name" value="Glyceraldehyde-3-phosphate dehydrogenase-like, C-terminal domain"/>
    <property type="match status" value="1"/>
</dbReference>
<comment type="similarity">
    <text evidence="2 7">Belongs to the glucose-6-phosphate dehydrogenase family.</text>
</comment>
<dbReference type="GO" id="GO:0004345">
    <property type="term" value="F:glucose-6-phosphate dehydrogenase activity"/>
    <property type="evidence" value="ECO:0007669"/>
    <property type="project" value="UniProtKB-EC"/>
</dbReference>
<comment type="function">
    <text evidence="7">Catalyzes the rate-limiting step of the oxidative pentose-phosphate pathway, which represents a route for the dissimilation of carbohydrates besides glycolysis.</text>
</comment>
<evidence type="ECO:0000313" key="10">
    <source>
        <dbReference type="EMBL" id="KNC76019.1"/>
    </source>
</evidence>
<name>A0A0L0FGW4_9EUKA</name>
<dbReference type="PRINTS" id="PR00079">
    <property type="entry name" value="G6PDHDRGNASE"/>
</dbReference>
<dbReference type="PROSITE" id="PS00069">
    <property type="entry name" value="G6P_DEHYDROGENASE"/>
    <property type="match status" value="1"/>
</dbReference>